<reference evidence="1 2" key="1">
    <citation type="submission" date="2019-10" db="EMBL/GenBank/DDBJ databases">
        <title>Bacillus from the desert of Cuatro Cinegas, Coahuila.</title>
        <authorList>
            <person name="Olmedo-Alvarez G."/>
            <person name="Saldana S."/>
            <person name="Barcelo D."/>
        </authorList>
    </citation>
    <scope>NUCLEOTIDE SEQUENCE [LARGE SCALE GENOMIC DNA]</scope>
    <source>
        <strain evidence="1 2">CH101a_3T</strain>
    </source>
</reference>
<dbReference type="AlphaFoldDB" id="A0AB34D299"/>
<dbReference type="EMBL" id="WBPB01000072">
    <property type="protein sequence ID" value="KAB2491773.1"/>
    <property type="molecule type" value="Genomic_DNA"/>
</dbReference>
<name>A0AB34D299_BACCE</name>
<accession>A0AB34D299</accession>
<comment type="caution">
    <text evidence="1">The sequence shown here is derived from an EMBL/GenBank/DDBJ whole genome shotgun (WGS) entry which is preliminary data.</text>
</comment>
<protein>
    <submittedName>
        <fullName evidence="1">Uncharacterized protein</fullName>
    </submittedName>
</protein>
<organism evidence="1 2">
    <name type="scientific">Bacillus cereus</name>
    <dbReference type="NCBI Taxonomy" id="1396"/>
    <lineage>
        <taxon>Bacteria</taxon>
        <taxon>Bacillati</taxon>
        <taxon>Bacillota</taxon>
        <taxon>Bacilli</taxon>
        <taxon>Bacillales</taxon>
        <taxon>Bacillaceae</taxon>
        <taxon>Bacillus</taxon>
        <taxon>Bacillus cereus group</taxon>
    </lineage>
</organism>
<evidence type="ECO:0000313" key="2">
    <source>
        <dbReference type="Proteomes" id="UP000477920"/>
    </source>
</evidence>
<evidence type="ECO:0000313" key="1">
    <source>
        <dbReference type="EMBL" id="KAB2491773.1"/>
    </source>
</evidence>
<proteinExistence type="predicted"/>
<gene>
    <name evidence="1" type="ORF">F8158_23205</name>
</gene>
<sequence>MKKEDRLLKDIPGLIDRLEVRTNKRGYLVYETPDAKICKGKECTECREVKTIGSFLDAPKGREGSFTGGKLAQCYVCKNKAIAERRRAKRATQDHPVREATSITVDQLQTLITAAVKECEGTGVKPVINLEFKNIVISIN</sequence>
<dbReference type="RefSeq" id="WP_151640046.1">
    <property type="nucleotide sequence ID" value="NZ_WBPB01000072.1"/>
</dbReference>
<dbReference type="Proteomes" id="UP000477920">
    <property type="component" value="Unassembled WGS sequence"/>
</dbReference>